<name>A0A067Q6C8_9AGAM</name>
<feature type="region of interest" description="Disordered" evidence="1">
    <location>
        <begin position="84"/>
        <end position="117"/>
    </location>
</feature>
<dbReference type="AlphaFoldDB" id="A0A067Q6C8"/>
<gene>
    <name evidence="3" type="ORF">JAAARDRAFT_66216</name>
</gene>
<evidence type="ECO:0000256" key="2">
    <source>
        <dbReference type="SAM" id="Phobius"/>
    </source>
</evidence>
<keyword evidence="2" id="KW-0472">Membrane</keyword>
<dbReference type="HOGENOM" id="CLU_2085171_0_0_1"/>
<keyword evidence="2" id="KW-1133">Transmembrane helix</keyword>
<keyword evidence="2" id="KW-0812">Transmembrane</keyword>
<organism evidence="3 4">
    <name type="scientific">Jaapia argillacea MUCL 33604</name>
    <dbReference type="NCBI Taxonomy" id="933084"/>
    <lineage>
        <taxon>Eukaryota</taxon>
        <taxon>Fungi</taxon>
        <taxon>Dikarya</taxon>
        <taxon>Basidiomycota</taxon>
        <taxon>Agaricomycotina</taxon>
        <taxon>Agaricomycetes</taxon>
        <taxon>Agaricomycetidae</taxon>
        <taxon>Jaapiales</taxon>
        <taxon>Jaapiaceae</taxon>
        <taxon>Jaapia</taxon>
    </lineage>
</organism>
<protein>
    <submittedName>
        <fullName evidence="3">Uncharacterized protein</fullName>
    </submittedName>
</protein>
<feature type="compositionally biased region" description="Low complexity" evidence="1">
    <location>
        <begin position="107"/>
        <end position="117"/>
    </location>
</feature>
<dbReference type="Proteomes" id="UP000027265">
    <property type="component" value="Unassembled WGS sequence"/>
</dbReference>
<evidence type="ECO:0000313" key="3">
    <source>
        <dbReference type="EMBL" id="KDQ62509.1"/>
    </source>
</evidence>
<evidence type="ECO:0000256" key="1">
    <source>
        <dbReference type="SAM" id="MobiDB-lite"/>
    </source>
</evidence>
<dbReference type="EMBL" id="KL197711">
    <property type="protein sequence ID" value="KDQ62509.1"/>
    <property type="molecule type" value="Genomic_DNA"/>
</dbReference>
<feature type="transmembrane region" description="Helical" evidence="2">
    <location>
        <begin position="6"/>
        <end position="30"/>
    </location>
</feature>
<sequence>MADVCYWPAVSSVALSIGFPLFIFHGHLVYDYRDIPRRTLYVPQWNGVANACCRSSDKVPGVGLSRISPNEATITLPRVFLRPSHLGKLPPPSRRPRSHHDLEMRGRNVGYNGRRRS</sequence>
<accession>A0A067Q6C8</accession>
<proteinExistence type="predicted"/>
<reference evidence="4" key="1">
    <citation type="journal article" date="2014" name="Proc. Natl. Acad. Sci. U.S.A.">
        <title>Extensive sampling of basidiomycete genomes demonstrates inadequacy of the white-rot/brown-rot paradigm for wood decay fungi.</title>
        <authorList>
            <person name="Riley R."/>
            <person name="Salamov A.A."/>
            <person name="Brown D.W."/>
            <person name="Nagy L.G."/>
            <person name="Floudas D."/>
            <person name="Held B.W."/>
            <person name="Levasseur A."/>
            <person name="Lombard V."/>
            <person name="Morin E."/>
            <person name="Otillar R."/>
            <person name="Lindquist E.A."/>
            <person name="Sun H."/>
            <person name="LaButti K.M."/>
            <person name="Schmutz J."/>
            <person name="Jabbour D."/>
            <person name="Luo H."/>
            <person name="Baker S.E."/>
            <person name="Pisabarro A.G."/>
            <person name="Walton J.D."/>
            <person name="Blanchette R.A."/>
            <person name="Henrissat B."/>
            <person name="Martin F."/>
            <person name="Cullen D."/>
            <person name="Hibbett D.S."/>
            <person name="Grigoriev I.V."/>
        </authorList>
    </citation>
    <scope>NUCLEOTIDE SEQUENCE [LARGE SCALE GENOMIC DNA]</scope>
    <source>
        <strain evidence="4">MUCL 33604</strain>
    </source>
</reference>
<evidence type="ECO:0000313" key="4">
    <source>
        <dbReference type="Proteomes" id="UP000027265"/>
    </source>
</evidence>
<keyword evidence="4" id="KW-1185">Reference proteome</keyword>
<dbReference type="InParanoid" id="A0A067Q6C8"/>